<dbReference type="CDD" id="cd04875">
    <property type="entry name" value="ACT_F4HF-DF"/>
    <property type="match status" value="1"/>
</dbReference>
<reference evidence="6" key="1">
    <citation type="journal article" date="2007" name="J. Bacteriol.">
        <title>Comparative genome analysis of four magnetotactic bacteria reveals a complex set of group-specific genes implicated in magnetosome biomineralization and function.</title>
        <authorList>
            <person name="Richter M."/>
            <person name="Kube M."/>
            <person name="Bazylinski D.A."/>
            <person name="Lombardot T."/>
            <person name="Gloeckner F.O."/>
            <person name="Reinhardt R."/>
            <person name="Schueler D."/>
        </authorList>
    </citation>
    <scope>NUCLEOTIDE SEQUENCE</scope>
    <source>
        <strain evidence="6">MSR-1</strain>
    </source>
</reference>
<dbReference type="Gene3D" id="3.30.70.260">
    <property type="match status" value="1"/>
</dbReference>
<dbReference type="InterPro" id="IPR004810">
    <property type="entry name" value="PurU"/>
</dbReference>
<gene>
    <name evidence="3" type="primary">purU</name>
    <name evidence="6" type="ORF">MGR_0728</name>
</gene>
<dbReference type="InterPro" id="IPR002376">
    <property type="entry name" value="Formyl_transf_N"/>
</dbReference>
<dbReference type="EC" id="3.5.1.10" evidence="3 4"/>
<dbReference type="AlphaFoldDB" id="A4TWT7"/>
<dbReference type="EMBL" id="CU459003">
    <property type="protein sequence ID" value="CAM75094.1"/>
    <property type="molecule type" value="Genomic_DNA"/>
</dbReference>
<evidence type="ECO:0000256" key="1">
    <source>
        <dbReference type="ARBA" id="ARBA00022563"/>
    </source>
</evidence>
<keyword evidence="2 3" id="KW-0378">Hydrolase</keyword>
<keyword evidence="3" id="KW-0658">Purine biosynthesis</keyword>
<dbReference type="Pfam" id="PF00551">
    <property type="entry name" value="Formyl_trans_N"/>
    <property type="match status" value="1"/>
</dbReference>
<dbReference type="InterPro" id="IPR045865">
    <property type="entry name" value="ACT-like_dom_sf"/>
</dbReference>
<evidence type="ECO:0000256" key="3">
    <source>
        <dbReference type="HAMAP-Rule" id="MF_01927"/>
    </source>
</evidence>
<dbReference type="GO" id="GO:0006730">
    <property type="term" value="P:one-carbon metabolic process"/>
    <property type="evidence" value="ECO:0007669"/>
    <property type="project" value="UniProtKB-KW"/>
</dbReference>
<evidence type="ECO:0000256" key="4">
    <source>
        <dbReference type="NCBIfam" id="TIGR00655"/>
    </source>
</evidence>
<feature type="domain" description="Formyl transferase N-terminal" evidence="5">
    <location>
        <begin position="139"/>
        <end position="314"/>
    </location>
</feature>
<evidence type="ECO:0000256" key="2">
    <source>
        <dbReference type="ARBA" id="ARBA00022801"/>
    </source>
</evidence>
<proteinExistence type="inferred from homology"/>
<dbReference type="PANTHER" id="PTHR42706">
    <property type="entry name" value="FORMYLTETRAHYDROFOLATE DEFORMYLASE"/>
    <property type="match status" value="1"/>
</dbReference>
<name>A4TWT7_9PROT</name>
<dbReference type="Gene3D" id="3.40.50.170">
    <property type="entry name" value="Formyl transferase, N-terminal domain"/>
    <property type="match status" value="1"/>
</dbReference>
<comment type="catalytic activity">
    <reaction evidence="3">
        <text>(6R)-10-formyltetrahydrofolate + H2O = (6S)-5,6,7,8-tetrahydrofolate + formate + H(+)</text>
        <dbReference type="Rhea" id="RHEA:19833"/>
        <dbReference type="ChEBI" id="CHEBI:15377"/>
        <dbReference type="ChEBI" id="CHEBI:15378"/>
        <dbReference type="ChEBI" id="CHEBI:15740"/>
        <dbReference type="ChEBI" id="CHEBI:57453"/>
        <dbReference type="ChEBI" id="CHEBI:195366"/>
        <dbReference type="EC" id="3.5.1.10"/>
    </reaction>
</comment>
<dbReference type="PIRSF" id="PIRSF036480">
    <property type="entry name" value="FormyFH4_hydr"/>
    <property type="match status" value="1"/>
</dbReference>
<evidence type="ECO:0000313" key="6">
    <source>
        <dbReference type="EMBL" id="CAM75094.1"/>
    </source>
</evidence>
<evidence type="ECO:0000259" key="5">
    <source>
        <dbReference type="Pfam" id="PF00551"/>
    </source>
</evidence>
<accession>A4TWT7</accession>
<dbReference type="GO" id="GO:0008864">
    <property type="term" value="F:formyltetrahydrofolate deformylase activity"/>
    <property type="evidence" value="ECO:0007669"/>
    <property type="project" value="UniProtKB-UniRule"/>
</dbReference>
<dbReference type="CDD" id="cd08648">
    <property type="entry name" value="FMT_core_Formyl-FH4-Hydrolase_C"/>
    <property type="match status" value="1"/>
</dbReference>
<keyword evidence="1 3" id="KW-0554">One-carbon metabolism</keyword>
<comment type="similarity">
    <text evidence="3">Belongs to the PurU family.</text>
</comment>
<organism evidence="6">
    <name type="scientific">Magnetospirillum gryphiswaldense</name>
    <dbReference type="NCBI Taxonomy" id="55518"/>
    <lineage>
        <taxon>Bacteria</taxon>
        <taxon>Pseudomonadati</taxon>
        <taxon>Pseudomonadota</taxon>
        <taxon>Alphaproteobacteria</taxon>
        <taxon>Rhodospirillales</taxon>
        <taxon>Rhodospirillaceae</taxon>
        <taxon>Magnetospirillum</taxon>
    </lineage>
</organism>
<dbReference type="NCBIfam" id="NF004684">
    <property type="entry name" value="PRK06027.1"/>
    <property type="match status" value="1"/>
</dbReference>
<dbReference type="InterPro" id="IPR041729">
    <property type="entry name" value="Formyl-FH4-Hydrolase_C"/>
</dbReference>
<sequence>MAEVPWLDCVAADHGRFGKKRQDGVSCLGVGGALRYHKSHLEAGVSLGMSERQTFVLTITCPDTVGIVAAVSGFLTQYDCFITEAAQYGDPVSRRFFMRIVFAGGALTPAAAEFRKLFAAIADRFQMIWQLHDLTRKPRVVIMVSKFGHCLVDLLHRYHTGQLNIEIPAVISNHPDMRSIVEWHGIPYHYLAVDKHDKEAQEGRVMEVIDRSGAELVVLARYMQILSTTLCQTLQGRAINIHHSFLPSFKGAKPYHQAHSRGVKIIGATAHYVTADLDEGPIIEQSVERVDHTHTPDDLVAMGRDIENLVLGRAVRWHVEHRVLLNGSKTVVFK</sequence>
<dbReference type="HAMAP" id="MF_01927">
    <property type="entry name" value="PurU"/>
    <property type="match status" value="1"/>
</dbReference>
<dbReference type="InterPro" id="IPR036477">
    <property type="entry name" value="Formyl_transf_N_sf"/>
</dbReference>
<dbReference type="InterPro" id="IPR044074">
    <property type="entry name" value="PurU_ACT"/>
</dbReference>
<dbReference type="SUPFAM" id="SSF55021">
    <property type="entry name" value="ACT-like"/>
    <property type="match status" value="1"/>
</dbReference>
<dbReference type="PRINTS" id="PR01575">
    <property type="entry name" value="FFH4HYDRLASE"/>
</dbReference>
<dbReference type="SUPFAM" id="SSF53328">
    <property type="entry name" value="Formyltransferase"/>
    <property type="match status" value="1"/>
</dbReference>
<protein>
    <recommendedName>
        <fullName evidence="3 4">Formyltetrahydrofolate deformylase</fullName>
        <ecNumber evidence="3 4">3.5.1.10</ecNumber>
    </recommendedName>
    <alternativeName>
        <fullName evidence="3">Formyl-FH(4) hydrolase</fullName>
    </alternativeName>
</protein>
<comment type="pathway">
    <text evidence="3">Purine metabolism; IMP biosynthesis via de novo pathway; formate from 10-formyl-5,6,7,8-tetrahydrofolate: step 1/1.</text>
</comment>
<feature type="active site" evidence="3">
    <location>
        <position position="278"/>
    </location>
</feature>
<comment type="function">
    <text evidence="3">Catalyzes the hydrolysis of 10-formyltetrahydrofolate (formyl-FH4) to formate and tetrahydrofolate (FH4).</text>
</comment>
<dbReference type="GO" id="GO:0006189">
    <property type="term" value="P:'de novo' IMP biosynthetic process"/>
    <property type="evidence" value="ECO:0007669"/>
    <property type="project" value="UniProtKB-UniRule"/>
</dbReference>
<dbReference type="NCBIfam" id="TIGR00655">
    <property type="entry name" value="PurU"/>
    <property type="match status" value="1"/>
</dbReference>
<dbReference type="PANTHER" id="PTHR42706:SF1">
    <property type="entry name" value="FORMYLTETRAHYDROFOLATE DEFORMYLASE 2, MITOCHONDRIAL"/>
    <property type="match status" value="1"/>
</dbReference>
<dbReference type="UniPathway" id="UPA00074">
    <property type="reaction ID" value="UER00170"/>
</dbReference>